<dbReference type="Proteomes" id="UP001596052">
    <property type="component" value="Unassembled WGS sequence"/>
</dbReference>
<sequence>MHPASLTSQFTRSLNRLLSKLRVLGFLGLTSISAVAMDLPAYRSLFVDQSQRPDPRSLAAFDLSVLNPQAELDMEPGHALGNHYYALLDVAHFRNGSHAAMKCLERQVASKPSASDQQTRIVDPAAPQWVSWVVEALADPAAKKGFDGFVLSLGSEAATPAARSAILSLAATLRLRYPDKHLLLDLRLALGVEAVHLASGFLALGVYTREGRNGAADWTPLAEAQRLTRLIRTVQMQGMRVFAVEYASADDRAACLEAAQRLTSFGVLPFVTTTALTGVNLGPWEEASRRVLVLHGWDEKHVGEKSPPVASTLTSRLMRQSLEWLGCELDFRQASGASFLPADHNFAAVILDSGLVLSPDQQRTLAAWLPSLRVRRIPLLLTGMPWTDDTARQLAMQHLGLGGSARPAARLVKTNVVAMDSALLRVNSRITSHTLGFLDLEAPADAHIVLGLHGQDAMGTAHRFDQAFLSSWGGAWVDPAAQAATAQLDLPAFLTQWLGTDRSLPVPDTTTRTGRQVFYSHIESTGFSTPSTLPGFPLCAEVMRDRIIGRSLLPITVSVCEAELRAWLPGQKPGEAERLEHVARSMFEMLQVQAASNSFSRPSQWTPGIAISSTLNERASSARHDMEREIAGSMSYIHRRLLPLGKEVSLMLWPAKAAPSPEALRYCRTMKVESLPAHSGFDPISSPSGSRNPPRLEPLAIRCSFADVRTAAGLASLEKTFAACSEQPLHAMTAAAYAASVRDAQHTRILRAAPDHWIILNKGECRTLRLPVTAGLPDMARCQGVSGYNVHQGQLYIHTMGRARTELVLTKDRPAQHIHLAECSTAVSFFELTPGRATFQVRDLRPVEIVLGGFEPRGQCAYLENGRPYTAHADSQGFVRLEVACRSTVSLQSLPPAAHAAMR</sequence>
<evidence type="ECO:0000313" key="1">
    <source>
        <dbReference type="EMBL" id="MFC5456544.1"/>
    </source>
</evidence>
<dbReference type="Gene3D" id="3.20.20.70">
    <property type="entry name" value="Aldolase class I"/>
    <property type="match status" value="1"/>
</dbReference>
<gene>
    <name evidence="1" type="ORF">ACFQDI_16890</name>
</gene>
<organism evidence="1 2">
    <name type="scientific">Prosthecobacter fluviatilis</name>
    <dbReference type="NCBI Taxonomy" id="445931"/>
    <lineage>
        <taxon>Bacteria</taxon>
        <taxon>Pseudomonadati</taxon>
        <taxon>Verrucomicrobiota</taxon>
        <taxon>Verrucomicrobiia</taxon>
        <taxon>Verrucomicrobiales</taxon>
        <taxon>Verrucomicrobiaceae</taxon>
        <taxon>Prosthecobacter</taxon>
    </lineage>
</organism>
<name>A0ABW0KT49_9BACT</name>
<reference evidence="2" key="1">
    <citation type="journal article" date="2019" name="Int. J. Syst. Evol. Microbiol.">
        <title>The Global Catalogue of Microorganisms (GCM) 10K type strain sequencing project: providing services to taxonomists for standard genome sequencing and annotation.</title>
        <authorList>
            <consortium name="The Broad Institute Genomics Platform"/>
            <consortium name="The Broad Institute Genome Sequencing Center for Infectious Disease"/>
            <person name="Wu L."/>
            <person name="Ma J."/>
        </authorList>
    </citation>
    <scope>NUCLEOTIDE SEQUENCE [LARGE SCALE GENOMIC DNA]</scope>
    <source>
        <strain evidence="2">CGMCC 4.1469</strain>
    </source>
</reference>
<dbReference type="EMBL" id="JBHSMQ010000006">
    <property type="protein sequence ID" value="MFC5456544.1"/>
    <property type="molecule type" value="Genomic_DNA"/>
</dbReference>
<dbReference type="InterPro" id="IPR017853">
    <property type="entry name" value="GH"/>
</dbReference>
<keyword evidence="2" id="KW-1185">Reference proteome</keyword>
<proteinExistence type="predicted"/>
<dbReference type="RefSeq" id="WP_377168889.1">
    <property type="nucleotide sequence ID" value="NZ_JBHSMQ010000006.1"/>
</dbReference>
<comment type="caution">
    <text evidence="1">The sequence shown here is derived from an EMBL/GenBank/DDBJ whole genome shotgun (WGS) entry which is preliminary data.</text>
</comment>
<dbReference type="InterPro" id="IPR013785">
    <property type="entry name" value="Aldolase_TIM"/>
</dbReference>
<dbReference type="SUPFAM" id="SSF51445">
    <property type="entry name" value="(Trans)glycosidases"/>
    <property type="match status" value="1"/>
</dbReference>
<accession>A0ABW0KT49</accession>
<evidence type="ECO:0000313" key="2">
    <source>
        <dbReference type="Proteomes" id="UP001596052"/>
    </source>
</evidence>
<protein>
    <submittedName>
        <fullName evidence="1">Uncharacterized protein</fullName>
    </submittedName>
</protein>